<protein>
    <submittedName>
        <fullName evidence="1">Uncharacterized protein</fullName>
    </submittedName>
</protein>
<dbReference type="Proteomes" id="UP000002139">
    <property type="component" value="Chromosome"/>
</dbReference>
<dbReference type="HOGENOM" id="CLU_1894812_0_0_7"/>
<evidence type="ECO:0000313" key="2">
    <source>
        <dbReference type="Proteomes" id="UP000002139"/>
    </source>
</evidence>
<gene>
    <name evidence="1" type="ordered locus">sce2181</name>
</gene>
<proteinExistence type="predicted"/>
<name>A9FW38_SORC5</name>
<reference evidence="1 2" key="1">
    <citation type="journal article" date="2007" name="Nat. Biotechnol.">
        <title>Complete genome sequence of the myxobacterium Sorangium cellulosum.</title>
        <authorList>
            <person name="Schneiker S."/>
            <person name="Perlova O."/>
            <person name="Kaiser O."/>
            <person name="Gerth K."/>
            <person name="Alici A."/>
            <person name="Altmeyer M.O."/>
            <person name="Bartels D."/>
            <person name="Bekel T."/>
            <person name="Beyer S."/>
            <person name="Bode E."/>
            <person name="Bode H.B."/>
            <person name="Bolten C.J."/>
            <person name="Choudhuri J.V."/>
            <person name="Doss S."/>
            <person name="Elnakady Y.A."/>
            <person name="Frank B."/>
            <person name="Gaigalat L."/>
            <person name="Goesmann A."/>
            <person name="Groeger C."/>
            <person name="Gross F."/>
            <person name="Jelsbak L."/>
            <person name="Jelsbak L."/>
            <person name="Kalinowski J."/>
            <person name="Kegler C."/>
            <person name="Knauber T."/>
            <person name="Konietzny S."/>
            <person name="Kopp M."/>
            <person name="Krause L."/>
            <person name="Krug D."/>
            <person name="Linke B."/>
            <person name="Mahmud T."/>
            <person name="Martinez-Arias R."/>
            <person name="McHardy A.C."/>
            <person name="Merai M."/>
            <person name="Meyer F."/>
            <person name="Mormann S."/>
            <person name="Munoz-Dorado J."/>
            <person name="Perez J."/>
            <person name="Pradella S."/>
            <person name="Rachid S."/>
            <person name="Raddatz G."/>
            <person name="Rosenau F."/>
            <person name="Rueckert C."/>
            <person name="Sasse F."/>
            <person name="Scharfe M."/>
            <person name="Schuster S.C."/>
            <person name="Suen G."/>
            <person name="Treuner-Lange A."/>
            <person name="Velicer G.J."/>
            <person name="Vorholter F.-J."/>
            <person name="Weissman K.J."/>
            <person name="Welch R.D."/>
            <person name="Wenzel S.C."/>
            <person name="Whitworth D.E."/>
            <person name="Wilhelm S."/>
            <person name="Wittmann C."/>
            <person name="Bloecker H."/>
            <person name="Puehler A."/>
            <person name="Mueller R."/>
        </authorList>
    </citation>
    <scope>NUCLEOTIDE SEQUENCE [LARGE SCALE GENOMIC DNA]</scope>
    <source>
        <strain evidence="2">So ce56</strain>
    </source>
</reference>
<dbReference type="BioCyc" id="SCEL448385:SCE_RS11200-MONOMER"/>
<dbReference type="EMBL" id="AM746676">
    <property type="protein sequence ID" value="CAN92340.1"/>
    <property type="molecule type" value="Genomic_DNA"/>
</dbReference>
<dbReference type="AlphaFoldDB" id="A9FW38"/>
<accession>A9FW38</accession>
<sequence>MLVIMRMVFRGGAAYGPNGRFGAWVVSVDAGGSVTLAGQALGEEIHRGPEPLSESELAALDGLLRSAATVDTASKRMGIPGEALVGFDIETPSGRREIRRWHREAQEQPPLAGLLRWLDEVIQARTGRFAAFGS</sequence>
<dbReference type="KEGG" id="scl:sce2181"/>
<dbReference type="STRING" id="448385.sce2181"/>
<keyword evidence="2" id="KW-1185">Reference proteome</keyword>
<evidence type="ECO:0000313" key="1">
    <source>
        <dbReference type="EMBL" id="CAN92340.1"/>
    </source>
</evidence>
<organism evidence="1 2">
    <name type="scientific">Sorangium cellulosum (strain So ce56)</name>
    <name type="common">Polyangium cellulosum (strain So ce56)</name>
    <dbReference type="NCBI Taxonomy" id="448385"/>
    <lineage>
        <taxon>Bacteria</taxon>
        <taxon>Pseudomonadati</taxon>
        <taxon>Myxococcota</taxon>
        <taxon>Polyangia</taxon>
        <taxon>Polyangiales</taxon>
        <taxon>Polyangiaceae</taxon>
        <taxon>Sorangium</taxon>
    </lineage>
</organism>